<keyword evidence="3" id="KW-1185">Reference proteome</keyword>
<evidence type="ECO:0000313" key="3">
    <source>
        <dbReference type="Proteomes" id="UP000036756"/>
    </source>
</evidence>
<keyword evidence="1" id="KW-0812">Transmembrane</keyword>
<dbReference type="OrthoDB" id="1706761at2"/>
<keyword evidence="1" id="KW-1133">Transmembrane helix</keyword>
<name>A0A0J8DAL1_CLOCY</name>
<dbReference type="AlphaFoldDB" id="A0A0J8DAL1"/>
<accession>A0A0J8DAL1</accession>
<sequence>MIKKVLISLIFGCFIMFQLNTVAFAMEGTGVDLKQIEEFSNKLQQKENYIPSFNVGEIVEKYKETGSIGVTFKDVLASLGKFILKEVVANSRLLVELLVLGILSAILQNIQNAFNNSGISKIAHYACFCTIVIIIVKSFTIVINLAKGTIDQMTEFASILIPPLIMLIATTGQVISAATLDPITILILSVSSSVIKNFIIPCTTFVVVLNIVNSLSDEPKVMRLASLIKQISLWALGFIMTIFITLITIRSNTAATIDQVTLKTTKFFVDNFIPLVGKSLSDAITTVVGYSLVLKDAISILGLLIMIWICIFPLLKIIMISLIYKFVGAVMEPVVDKKIINCLSSVGSSFTVIFSSVLCTAIMFFIMITIITSTGRLIMTVG</sequence>
<feature type="transmembrane region" description="Helical" evidence="1">
    <location>
        <begin position="300"/>
        <end position="327"/>
    </location>
</feature>
<feature type="transmembrane region" description="Helical" evidence="1">
    <location>
        <begin position="347"/>
        <end position="371"/>
    </location>
</feature>
<dbReference type="Proteomes" id="UP000036756">
    <property type="component" value="Unassembled WGS sequence"/>
</dbReference>
<dbReference type="NCBIfam" id="TIGR02829">
    <property type="entry name" value="spore_III_AE"/>
    <property type="match status" value="1"/>
</dbReference>
<feature type="transmembrane region" description="Helical" evidence="1">
    <location>
        <begin position="6"/>
        <end position="26"/>
    </location>
</feature>
<feature type="transmembrane region" description="Helical" evidence="1">
    <location>
        <begin position="185"/>
        <end position="212"/>
    </location>
</feature>
<dbReference type="RefSeq" id="WP_048570786.1">
    <property type="nucleotide sequence ID" value="NZ_LFVU01000027.1"/>
</dbReference>
<keyword evidence="1" id="KW-0472">Membrane</keyword>
<evidence type="ECO:0000256" key="1">
    <source>
        <dbReference type="SAM" id="Phobius"/>
    </source>
</evidence>
<organism evidence="2 3">
    <name type="scientific">Clostridium cylindrosporum DSM 605</name>
    <dbReference type="NCBI Taxonomy" id="1121307"/>
    <lineage>
        <taxon>Bacteria</taxon>
        <taxon>Bacillati</taxon>
        <taxon>Bacillota</taxon>
        <taxon>Clostridia</taxon>
        <taxon>Eubacteriales</taxon>
        <taxon>Clostridiaceae</taxon>
        <taxon>Clostridium</taxon>
    </lineage>
</organism>
<proteinExistence type="predicted"/>
<gene>
    <name evidence="2" type="primary">spoIIIAE</name>
    <name evidence="2" type="ORF">CLCY_2c01030</name>
</gene>
<dbReference type="InterPro" id="IPR014194">
    <property type="entry name" value="Spore_III_AE"/>
</dbReference>
<dbReference type="STRING" id="1121307.CLCY_2c01030"/>
<feature type="transmembrane region" description="Helical" evidence="1">
    <location>
        <begin position="233"/>
        <end position="252"/>
    </location>
</feature>
<feature type="transmembrane region" description="Helical" evidence="1">
    <location>
        <begin position="122"/>
        <end position="145"/>
    </location>
</feature>
<comment type="caution">
    <text evidence="2">The sequence shown here is derived from an EMBL/GenBank/DDBJ whole genome shotgun (WGS) entry which is preliminary data.</text>
</comment>
<evidence type="ECO:0000313" key="2">
    <source>
        <dbReference type="EMBL" id="KMT21343.1"/>
    </source>
</evidence>
<feature type="transmembrane region" description="Helical" evidence="1">
    <location>
        <begin position="157"/>
        <end position="179"/>
    </location>
</feature>
<reference evidence="2 3" key="1">
    <citation type="submission" date="2015-06" db="EMBL/GenBank/DDBJ databases">
        <title>Draft genome sequence of the purine-degrading Clostridium cylindrosporum HC-1 (DSM 605).</title>
        <authorList>
            <person name="Poehlein A."/>
            <person name="Schiel-Bengelsdorf B."/>
            <person name="Bengelsdorf F."/>
            <person name="Daniel R."/>
            <person name="Duerre P."/>
        </authorList>
    </citation>
    <scope>NUCLEOTIDE SEQUENCE [LARGE SCALE GENOMIC DNA]</scope>
    <source>
        <strain evidence="2 3">DSM 605</strain>
    </source>
</reference>
<dbReference type="EMBL" id="LFVU01000027">
    <property type="protein sequence ID" value="KMT21343.1"/>
    <property type="molecule type" value="Genomic_DNA"/>
</dbReference>
<protein>
    <submittedName>
        <fullName evidence="2">Stage III sporulation protein AE</fullName>
    </submittedName>
</protein>
<dbReference type="PATRIC" id="fig|1121307.3.peg.960"/>
<feature type="transmembrane region" description="Helical" evidence="1">
    <location>
        <begin position="272"/>
        <end position="293"/>
    </location>
</feature>
<dbReference type="Pfam" id="PF09546">
    <property type="entry name" value="Spore_III_AE"/>
    <property type="match status" value="1"/>
</dbReference>